<proteinExistence type="predicted"/>
<accession>A0A171DJI7</accession>
<name>A0A171DJI7_9ACTN</name>
<dbReference type="SMART" id="SM00866">
    <property type="entry name" value="UTRA"/>
    <property type="match status" value="1"/>
</dbReference>
<sequence length="271" mass="29848">MTACLCRVRVVKLFGQIGERALGRGMAYLYVQVADDLRRRIQSGEFPAGSQIPTREQINKQYKVSAAVAIKALSVLVAEGLVESRPGAGAYVLPPRERLQLSRERHREVRGGSPFAGDMETQGKTPRWRTHSRSDDATAEVARRLDIAEGDPVMRTVYVYTADDEPVQRAVSWEPYELTRGTPIAFPEDGPHGGRGVRDRMAVIGVTVTHRREALSSRGATVEEARDLGIATGAVVTVLRRTYFADDRPVETADIVAAGDRTEFVYVLPIS</sequence>
<dbReference type="InterPro" id="IPR050679">
    <property type="entry name" value="Bact_HTH_transcr_reg"/>
</dbReference>
<dbReference type="PANTHER" id="PTHR44846:SF17">
    <property type="entry name" value="GNTR-FAMILY TRANSCRIPTIONAL REGULATOR"/>
    <property type="match status" value="1"/>
</dbReference>
<feature type="domain" description="HTH gntR-type" evidence="5">
    <location>
        <begin position="27"/>
        <end position="95"/>
    </location>
</feature>
<dbReference type="Pfam" id="PF00392">
    <property type="entry name" value="GntR"/>
    <property type="match status" value="1"/>
</dbReference>
<dbReference type="InterPro" id="IPR000524">
    <property type="entry name" value="Tscrpt_reg_HTH_GntR"/>
</dbReference>
<dbReference type="InterPro" id="IPR036390">
    <property type="entry name" value="WH_DNA-bd_sf"/>
</dbReference>
<dbReference type="Proteomes" id="UP000077701">
    <property type="component" value="Unassembled WGS sequence"/>
</dbReference>
<dbReference type="OrthoDB" id="4532751at2"/>
<dbReference type="SMART" id="SM00345">
    <property type="entry name" value="HTH_GNTR"/>
    <property type="match status" value="1"/>
</dbReference>
<organism evidence="6 7">
    <name type="scientific">Planomonospora sphaerica</name>
    <dbReference type="NCBI Taxonomy" id="161355"/>
    <lineage>
        <taxon>Bacteria</taxon>
        <taxon>Bacillati</taxon>
        <taxon>Actinomycetota</taxon>
        <taxon>Actinomycetes</taxon>
        <taxon>Streptosporangiales</taxon>
        <taxon>Streptosporangiaceae</taxon>
        <taxon>Planomonospora</taxon>
    </lineage>
</organism>
<dbReference type="CDD" id="cd07377">
    <property type="entry name" value="WHTH_GntR"/>
    <property type="match status" value="1"/>
</dbReference>
<dbReference type="AlphaFoldDB" id="A0A171DJI7"/>
<comment type="caution">
    <text evidence="6">The sequence shown here is derived from an EMBL/GenBank/DDBJ whole genome shotgun (WGS) entry which is preliminary data.</text>
</comment>
<reference evidence="7" key="2">
    <citation type="submission" date="2016-04" db="EMBL/GenBank/DDBJ databases">
        <title>Planomonospora sphaerica JCM9374 whole genome shotgun sequence.</title>
        <authorList>
            <person name="Suzuki T."/>
            <person name="Dohra H."/>
            <person name="Kodani S."/>
        </authorList>
    </citation>
    <scope>NUCLEOTIDE SEQUENCE [LARGE SCALE GENOMIC DNA]</scope>
    <source>
        <strain evidence="7">JCM 9374</strain>
    </source>
</reference>
<dbReference type="InterPro" id="IPR036388">
    <property type="entry name" value="WH-like_DNA-bd_sf"/>
</dbReference>
<dbReference type="Pfam" id="PF07702">
    <property type="entry name" value="UTRA"/>
    <property type="match status" value="1"/>
</dbReference>
<dbReference type="InterPro" id="IPR011663">
    <property type="entry name" value="UTRA"/>
</dbReference>
<evidence type="ECO:0000313" key="7">
    <source>
        <dbReference type="Proteomes" id="UP000077701"/>
    </source>
</evidence>
<dbReference type="PANTHER" id="PTHR44846">
    <property type="entry name" value="MANNOSYL-D-GLYCERATE TRANSPORT/METABOLISM SYSTEM REPRESSOR MNGR-RELATED"/>
    <property type="match status" value="1"/>
</dbReference>
<dbReference type="GO" id="GO:0003700">
    <property type="term" value="F:DNA-binding transcription factor activity"/>
    <property type="evidence" value="ECO:0007669"/>
    <property type="project" value="InterPro"/>
</dbReference>
<evidence type="ECO:0000256" key="1">
    <source>
        <dbReference type="ARBA" id="ARBA00023015"/>
    </source>
</evidence>
<keyword evidence="3" id="KW-0804">Transcription</keyword>
<gene>
    <name evidence="6" type="ORF">PS9374_04661</name>
</gene>
<evidence type="ECO:0000259" key="5">
    <source>
        <dbReference type="PROSITE" id="PS50949"/>
    </source>
</evidence>
<dbReference type="SUPFAM" id="SSF64288">
    <property type="entry name" value="Chorismate lyase-like"/>
    <property type="match status" value="1"/>
</dbReference>
<dbReference type="PROSITE" id="PS50949">
    <property type="entry name" value="HTH_GNTR"/>
    <property type="match status" value="1"/>
</dbReference>
<dbReference type="EMBL" id="BDCX01000012">
    <property type="protein sequence ID" value="GAT68996.1"/>
    <property type="molecule type" value="Genomic_DNA"/>
</dbReference>
<reference evidence="6 7" key="1">
    <citation type="journal article" date="2016" name="Genome Announc.">
        <title>Draft Genome Sequence of Planomonospora sphaerica JCM9374, a Rare Actinomycete.</title>
        <authorList>
            <person name="Dohra H."/>
            <person name="Suzuki T."/>
            <person name="Inoue Y."/>
            <person name="Kodani S."/>
        </authorList>
    </citation>
    <scope>NUCLEOTIDE SEQUENCE [LARGE SCALE GENOMIC DNA]</scope>
    <source>
        <strain evidence="6 7">JCM 9374</strain>
    </source>
</reference>
<evidence type="ECO:0000313" key="6">
    <source>
        <dbReference type="EMBL" id="GAT68996.1"/>
    </source>
</evidence>
<keyword evidence="2" id="KW-0238">DNA-binding</keyword>
<dbReference type="GO" id="GO:0003677">
    <property type="term" value="F:DNA binding"/>
    <property type="evidence" value="ECO:0007669"/>
    <property type="project" value="UniProtKB-KW"/>
</dbReference>
<feature type="region of interest" description="Disordered" evidence="4">
    <location>
        <begin position="102"/>
        <end position="136"/>
    </location>
</feature>
<dbReference type="SUPFAM" id="SSF46785">
    <property type="entry name" value="Winged helix' DNA-binding domain"/>
    <property type="match status" value="1"/>
</dbReference>
<evidence type="ECO:0000256" key="3">
    <source>
        <dbReference type="ARBA" id="ARBA00023163"/>
    </source>
</evidence>
<dbReference type="Gene3D" id="3.40.1410.10">
    <property type="entry name" value="Chorismate lyase-like"/>
    <property type="match status" value="1"/>
</dbReference>
<dbReference type="Gene3D" id="1.10.10.10">
    <property type="entry name" value="Winged helix-like DNA-binding domain superfamily/Winged helix DNA-binding domain"/>
    <property type="match status" value="1"/>
</dbReference>
<dbReference type="STRING" id="161355.PS9374_04661"/>
<protein>
    <submittedName>
        <fullName evidence="6">GntR family transcriptional regulator</fullName>
    </submittedName>
</protein>
<dbReference type="GO" id="GO:0045892">
    <property type="term" value="P:negative regulation of DNA-templated transcription"/>
    <property type="evidence" value="ECO:0007669"/>
    <property type="project" value="TreeGrafter"/>
</dbReference>
<keyword evidence="7" id="KW-1185">Reference proteome</keyword>
<evidence type="ECO:0000256" key="4">
    <source>
        <dbReference type="SAM" id="MobiDB-lite"/>
    </source>
</evidence>
<evidence type="ECO:0000256" key="2">
    <source>
        <dbReference type="ARBA" id="ARBA00023125"/>
    </source>
</evidence>
<dbReference type="InterPro" id="IPR028978">
    <property type="entry name" value="Chorismate_lyase_/UTRA_dom_sf"/>
</dbReference>
<keyword evidence="1" id="KW-0805">Transcription regulation</keyword>